<dbReference type="PANTHER" id="PTHR15725">
    <property type="entry name" value="ZN-FINGER, C-X8-C-X5-C-X3-H TYPE-CONTAINING"/>
    <property type="match status" value="1"/>
</dbReference>
<dbReference type="SMART" id="SM00356">
    <property type="entry name" value="ZnF_C3H1"/>
    <property type="match status" value="2"/>
</dbReference>
<dbReference type="Gene3D" id="4.10.1000.10">
    <property type="entry name" value="Zinc finger, CCCH-type"/>
    <property type="match status" value="2"/>
</dbReference>
<evidence type="ECO:0000256" key="2">
    <source>
        <dbReference type="ARBA" id="ARBA00022771"/>
    </source>
</evidence>
<dbReference type="SUPFAM" id="SSF90229">
    <property type="entry name" value="CCCH zinc finger"/>
    <property type="match status" value="1"/>
</dbReference>
<evidence type="ECO:0000256" key="1">
    <source>
        <dbReference type="ARBA" id="ARBA00022723"/>
    </source>
</evidence>
<evidence type="ECO:0000256" key="5">
    <source>
        <dbReference type="SAM" id="MobiDB-lite"/>
    </source>
</evidence>
<proteinExistence type="predicted"/>
<dbReference type="EMBL" id="JABCRI010000015">
    <property type="protein sequence ID" value="KAF8393243.1"/>
    <property type="molecule type" value="Genomic_DNA"/>
</dbReference>
<feature type="compositionally biased region" description="Basic and acidic residues" evidence="5">
    <location>
        <begin position="589"/>
        <end position="605"/>
    </location>
</feature>
<dbReference type="PANTHER" id="PTHR15725:SF0">
    <property type="entry name" value="ZINC FINGER CCCH DOMAIN-CONTAINING PROTEIN 32-LIKE"/>
    <property type="match status" value="1"/>
</dbReference>
<accession>A0A835D742</accession>
<reference evidence="7 8" key="1">
    <citation type="submission" date="2020-04" db="EMBL/GenBank/DDBJ databases">
        <title>Plant Genome Project.</title>
        <authorList>
            <person name="Zhang R.-G."/>
        </authorList>
    </citation>
    <scope>NUCLEOTIDE SEQUENCE [LARGE SCALE GENOMIC DNA]</scope>
    <source>
        <strain evidence="7">YNK0</strain>
        <tissue evidence="7">Leaf</tissue>
    </source>
</reference>
<feature type="compositionally biased region" description="Basic and acidic residues" evidence="5">
    <location>
        <begin position="455"/>
        <end position="470"/>
    </location>
</feature>
<feature type="compositionally biased region" description="Basic and acidic residues" evidence="5">
    <location>
        <begin position="617"/>
        <end position="627"/>
    </location>
</feature>
<feature type="region of interest" description="Disordered" evidence="5">
    <location>
        <begin position="407"/>
        <end position="627"/>
    </location>
</feature>
<dbReference type="GO" id="GO:0008270">
    <property type="term" value="F:zinc ion binding"/>
    <property type="evidence" value="ECO:0007669"/>
    <property type="project" value="UniProtKB-KW"/>
</dbReference>
<feature type="compositionally biased region" description="Basic residues" evidence="5">
    <location>
        <begin position="476"/>
        <end position="494"/>
    </location>
</feature>
<dbReference type="InterPro" id="IPR000571">
    <property type="entry name" value="Znf_CCCH"/>
</dbReference>
<organism evidence="7 8">
    <name type="scientific">Tetracentron sinense</name>
    <name type="common">Spur-leaf</name>
    <dbReference type="NCBI Taxonomy" id="13715"/>
    <lineage>
        <taxon>Eukaryota</taxon>
        <taxon>Viridiplantae</taxon>
        <taxon>Streptophyta</taxon>
        <taxon>Embryophyta</taxon>
        <taxon>Tracheophyta</taxon>
        <taxon>Spermatophyta</taxon>
        <taxon>Magnoliopsida</taxon>
        <taxon>Trochodendrales</taxon>
        <taxon>Trochodendraceae</taxon>
        <taxon>Tetracentron</taxon>
    </lineage>
</organism>
<dbReference type="PROSITE" id="PS50103">
    <property type="entry name" value="ZF_C3H1"/>
    <property type="match status" value="2"/>
</dbReference>
<feature type="region of interest" description="Disordered" evidence="5">
    <location>
        <begin position="165"/>
        <end position="195"/>
    </location>
</feature>
<protein>
    <recommendedName>
        <fullName evidence="6">C3H1-type domain-containing protein</fullName>
    </recommendedName>
</protein>
<keyword evidence="8" id="KW-1185">Reference proteome</keyword>
<feature type="zinc finger region" description="C3H1-type" evidence="4">
    <location>
        <begin position="125"/>
        <end position="152"/>
    </location>
</feature>
<sequence length="627" mass="71921">MEDEILKRNTDCVYFLASPLTCKKDIEFLGFAFETLKINSHEPMPVLFPLIWIGLFVILINMRFGNECEYRHSESARLNPRDCWYWLDGNCLNQTCVFRHPPLDVRTETSSECAPLPQQSSVLVNKTNVPCYFYFNGFCNKGDRCSFLHGIDGVSSALKSSKSASTATDVHPLENKTSIGSDMGPVSRKETSNPSDTALKAVSNVQFQPKEDLQQSVANNFMEQSPSLQISMPVFQEIVVKSDSLLPAEDFIESRSLLCQDLSSEEEMDGHREPEERWESSPGFDVLVDDGSENLGYEDDPEYLLAHDREDRGLHNHLLGYDFEDRDGYGAREYPDAVISYEHSVYDSYNCLENGDVHDYVQSVHELSRDRMLDPMFRKRKLLRRELEVDGLNGVDLRDHLRKRRRIDGRRASSNPRRQGLSLNDRRSEWPGRHGKDRMLHGRLASEVGKNMIRSHRENETGSNDADRGGISRLSQSRRNRPRQRDKFRRRHARSQFLPSEISSNPDSREMRRPSQEFTTFMGPKTLSQIKEEKRKARENGDDFENTGRLSRITSGDFQGPKPLSKILKDKRRLGSISDDNSNSRLKHNHAESEKSFDYLVKDDNDSVDEDNEDDGGLEKKLASIFS</sequence>
<dbReference type="InterPro" id="IPR036855">
    <property type="entry name" value="Znf_CCCH_sf"/>
</dbReference>
<dbReference type="OrthoDB" id="5395350at2759"/>
<feature type="domain" description="C3H1-type" evidence="6">
    <location>
        <begin position="125"/>
        <end position="152"/>
    </location>
</feature>
<dbReference type="Proteomes" id="UP000655225">
    <property type="component" value="Unassembled WGS sequence"/>
</dbReference>
<dbReference type="OMA" id="QMSASEC"/>
<dbReference type="GO" id="GO:0003729">
    <property type="term" value="F:mRNA binding"/>
    <property type="evidence" value="ECO:0007669"/>
    <property type="project" value="TreeGrafter"/>
</dbReference>
<keyword evidence="3 4" id="KW-0862">Zinc</keyword>
<evidence type="ECO:0000256" key="4">
    <source>
        <dbReference type="PROSITE-ProRule" id="PRU00723"/>
    </source>
</evidence>
<feature type="compositionally biased region" description="Polar residues" evidence="5">
    <location>
        <begin position="548"/>
        <end position="557"/>
    </location>
</feature>
<name>A0A835D742_TETSI</name>
<feature type="compositionally biased region" description="Basic and acidic residues" evidence="5">
    <location>
        <begin position="424"/>
        <end position="440"/>
    </location>
</feature>
<comment type="caution">
    <text evidence="7">The sequence shown here is derived from an EMBL/GenBank/DDBJ whole genome shotgun (WGS) entry which is preliminary data.</text>
</comment>
<keyword evidence="1 4" id="KW-0479">Metal-binding</keyword>
<feature type="zinc finger region" description="C3H1-type" evidence="4">
    <location>
        <begin position="77"/>
        <end position="103"/>
    </location>
</feature>
<feature type="compositionally biased region" description="Acidic residues" evidence="5">
    <location>
        <begin position="606"/>
        <end position="616"/>
    </location>
</feature>
<evidence type="ECO:0000313" key="8">
    <source>
        <dbReference type="Proteomes" id="UP000655225"/>
    </source>
</evidence>
<evidence type="ECO:0000259" key="6">
    <source>
        <dbReference type="PROSITE" id="PS50103"/>
    </source>
</evidence>
<dbReference type="Pfam" id="PF00642">
    <property type="entry name" value="zf-CCCH"/>
    <property type="match status" value="1"/>
</dbReference>
<feature type="compositionally biased region" description="Polar residues" evidence="5">
    <location>
        <begin position="497"/>
        <end position="506"/>
    </location>
</feature>
<keyword evidence="2 4" id="KW-0863">Zinc-finger</keyword>
<gene>
    <name evidence="7" type="ORF">HHK36_021484</name>
</gene>
<dbReference type="AlphaFoldDB" id="A0A835D742"/>
<feature type="domain" description="C3H1-type" evidence="6">
    <location>
        <begin position="77"/>
        <end position="103"/>
    </location>
</feature>
<feature type="compositionally biased region" description="Basic and acidic residues" evidence="5">
    <location>
        <begin position="530"/>
        <end position="541"/>
    </location>
</feature>
<evidence type="ECO:0000256" key="3">
    <source>
        <dbReference type="ARBA" id="ARBA00022833"/>
    </source>
</evidence>
<evidence type="ECO:0000313" key="7">
    <source>
        <dbReference type="EMBL" id="KAF8393243.1"/>
    </source>
</evidence>